<dbReference type="AlphaFoldDB" id="A0A088SBD0"/>
<dbReference type="GeneID" id="22575757"/>
<accession>A0A088SBD0</accession>
<dbReference type="KEGG" id="lpan:LPMP_251090"/>
<dbReference type="OrthoDB" id="266968at2759"/>
<feature type="region of interest" description="Disordered" evidence="1">
    <location>
        <begin position="36"/>
        <end position="61"/>
    </location>
</feature>
<gene>
    <name evidence="2" type="ORF">LPMP_251090</name>
</gene>
<reference evidence="2" key="1">
    <citation type="journal article" date="2015" name="Sci. Rep.">
        <title>The genome of Leishmania panamensis: insights into genomics of the L. (Viannia) subgenus.</title>
        <authorList>
            <person name="Llanes A."/>
            <person name="Restrepo C.M."/>
            <person name="Vecchio G.D."/>
            <person name="Anguizola F.J."/>
            <person name="Lleonart R."/>
        </authorList>
    </citation>
    <scope>NUCLEOTIDE SEQUENCE [LARGE SCALE GENOMIC DNA]</scope>
    <source>
        <strain evidence="2">MHOM/PA/94/PSC-1</strain>
    </source>
</reference>
<name>A0A088SBD0_LEIPA</name>
<dbReference type="RefSeq" id="XP_010699678.1">
    <property type="nucleotide sequence ID" value="XM_010701376.1"/>
</dbReference>
<protein>
    <submittedName>
        <fullName evidence="2">Uncharacterized protein</fullName>
    </submittedName>
</protein>
<feature type="non-terminal residue" evidence="2">
    <location>
        <position position="61"/>
    </location>
</feature>
<evidence type="ECO:0000313" key="2">
    <source>
        <dbReference type="EMBL" id="AIN98971.1"/>
    </source>
</evidence>
<evidence type="ECO:0000256" key="1">
    <source>
        <dbReference type="SAM" id="MobiDB-lite"/>
    </source>
</evidence>
<proteinExistence type="predicted"/>
<dbReference type="VEuPathDB" id="TriTrypDB:LPMP_251090"/>
<dbReference type="EMBL" id="CP009394">
    <property type="protein sequence ID" value="AIN98971.1"/>
    <property type="molecule type" value="Genomic_DNA"/>
</dbReference>
<organism evidence="2">
    <name type="scientific">Leishmania panamensis</name>
    <dbReference type="NCBI Taxonomy" id="5679"/>
    <lineage>
        <taxon>Eukaryota</taxon>
        <taxon>Discoba</taxon>
        <taxon>Euglenozoa</taxon>
        <taxon>Kinetoplastea</taxon>
        <taxon>Metakinetoplastina</taxon>
        <taxon>Trypanosomatida</taxon>
        <taxon>Trypanosomatidae</taxon>
        <taxon>Leishmaniinae</taxon>
        <taxon>Leishmania</taxon>
        <taxon>Leishmania guyanensis species complex</taxon>
    </lineage>
</organism>
<feature type="compositionally biased region" description="Polar residues" evidence="1">
    <location>
        <begin position="36"/>
        <end position="46"/>
    </location>
</feature>
<sequence length="61" mass="6793">MLQSTVSSIAFEDQRLTRPTHNAVVSNTFTSISMNDELTEGQSVQMSLREELTEGQSIQMS</sequence>